<keyword evidence="4" id="KW-1185">Reference proteome</keyword>
<comment type="caution">
    <text evidence="3">The sequence shown here is derived from an EMBL/GenBank/DDBJ whole genome shotgun (WGS) entry which is preliminary data.</text>
</comment>
<dbReference type="InterPro" id="IPR005545">
    <property type="entry name" value="YCII"/>
</dbReference>
<dbReference type="RefSeq" id="WP_035594339.1">
    <property type="nucleotide sequence ID" value="NZ_ARYM01000003.1"/>
</dbReference>
<dbReference type="Pfam" id="PF03795">
    <property type="entry name" value="YCII"/>
    <property type="match status" value="1"/>
</dbReference>
<dbReference type="SUPFAM" id="SSF54909">
    <property type="entry name" value="Dimeric alpha+beta barrel"/>
    <property type="match status" value="1"/>
</dbReference>
<dbReference type="PATRIC" id="fig|1280954.3.peg.610"/>
<evidence type="ECO:0000313" key="4">
    <source>
        <dbReference type="Proteomes" id="UP000027100"/>
    </source>
</evidence>
<dbReference type="Gene3D" id="3.30.70.1060">
    <property type="entry name" value="Dimeric alpha+beta barrel"/>
    <property type="match status" value="1"/>
</dbReference>
<dbReference type="PANTHER" id="PTHR33606:SF3">
    <property type="entry name" value="PROTEIN YCII"/>
    <property type="match status" value="1"/>
</dbReference>
<dbReference type="InterPro" id="IPR051807">
    <property type="entry name" value="Sec-metab_biosynth-assoc"/>
</dbReference>
<dbReference type="eggNOG" id="COG2350">
    <property type="taxonomic scope" value="Bacteria"/>
</dbReference>
<gene>
    <name evidence="3" type="ORF">HPO_02984</name>
</gene>
<evidence type="ECO:0000313" key="3">
    <source>
        <dbReference type="EMBL" id="KCZ99822.1"/>
    </source>
</evidence>
<name>A0A062VJL3_9PROT</name>
<dbReference type="PANTHER" id="PTHR33606">
    <property type="entry name" value="PROTEIN YCII"/>
    <property type="match status" value="1"/>
</dbReference>
<sequence>MTGTAPPFVKKPDGTCYLVICRDGPGAATLRARHLDGHLEHVERHWTRYITAGPFREPGGDALIGSLFLVMGTALEEVKSLMQADPYITCGMYASVEYKEFTNSIGQFIGGKIWESREAIRHRAAGGPPDDVSKGLS</sequence>
<dbReference type="EMBL" id="ARYM01000003">
    <property type="protein sequence ID" value="KCZ99822.1"/>
    <property type="molecule type" value="Genomic_DNA"/>
</dbReference>
<dbReference type="STRING" id="1280954.HPO_02984"/>
<reference evidence="3 4" key="1">
    <citation type="journal article" date="2014" name="Antonie Van Leeuwenhoek">
        <title>Hyphomonas beringensis sp. nov. and Hyphomonas chukchiensis sp. nov., isolated from surface seawater of the Bering Sea and Chukchi Sea.</title>
        <authorList>
            <person name="Li C."/>
            <person name="Lai Q."/>
            <person name="Li G."/>
            <person name="Dong C."/>
            <person name="Wang J."/>
            <person name="Liao Y."/>
            <person name="Shao Z."/>
        </authorList>
    </citation>
    <scope>NUCLEOTIDE SEQUENCE [LARGE SCALE GENOMIC DNA]</scope>
    <source>
        <strain evidence="3 4">PS728</strain>
    </source>
</reference>
<organism evidence="3 4">
    <name type="scientific">Hyphomonas polymorpha PS728</name>
    <dbReference type="NCBI Taxonomy" id="1280954"/>
    <lineage>
        <taxon>Bacteria</taxon>
        <taxon>Pseudomonadati</taxon>
        <taxon>Pseudomonadota</taxon>
        <taxon>Alphaproteobacteria</taxon>
        <taxon>Hyphomonadales</taxon>
        <taxon>Hyphomonadaceae</taxon>
        <taxon>Hyphomonas</taxon>
    </lineage>
</organism>
<accession>A0A062VJL3</accession>
<dbReference type="OrthoDB" id="2293521at2"/>
<comment type="similarity">
    <text evidence="1">Belongs to the YciI family.</text>
</comment>
<dbReference type="AlphaFoldDB" id="A0A062VJL3"/>
<proteinExistence type="inferred from homology"/>
<evidence type="ECO:0000256" key="1">
    <source>
        <dbReference type="ARBA" id="ARBA00007689"/>
    </source>
</evidence>
<protein>
    <submittedName>
        <fullName evidence="3">YciI-like protein</fullName>
    </submittedName>
</protein>
<dbReference type="Proteomes" id="UP000027100">
    <property type="component" value="Unassembled WGS sequence"/>
</dbReference>
<dbReference type="InterPro" id="IPR011008">
    <property type="entry name" value="Dimeric_a/b-barrel"/>
</dbReference>
<evidence type="ECO:0000259" key="2">
    <source>
        <dbReference type="Pfam" id="PF03795"/>
    </source>
</evidence>
<feature type="domain" description="YCII-related" evidence="2">
    <location>
        <begin position="17"/>
        <end position="102"/>
    </location>
</feature>